<organism evidence="3 4">
    <name type="scientific">Hufsiella arboris</name>
    <dbReference type="NCBI Taxonomy" id="2695275"/>
    <lineage>
        <taxon>Bacteria</taxon>
        <taxon>Pseudomonadati</taxon>
        <taxon>Bacteroidota</taxon>
        <taxon>Sphingobacteriia</taxon>
        <taxon>Sphingobacteriales</taxon>
        <taxon>Sphingobacteriaceae</taxon>
        <taxon>Hufsiella</taxon>
    </lineage>
</organism>
<feature type="region of interest" description="Disordered" evidence="1">
    <location>
        <begin position="99"/>
        <end position="123"/>
    </location>
</feature>
<dbReference type="EMBL" id="WVHT01000001">
    <property type="protein sequence ID" value="MXV49680.1"/>
    <property type="molecule type" value="Genomic_DNA"/>
</dbReference>
<dbReference type="SMART" id="SM00257">
    <property type="entry name" value="LysM"/>
    <property type="match status" value="1"/>
</dbReference>
<dbReference type="Gene3D" id="3.10.350.10">
    <property type="entry name" value="LysM domain"/>
    <property type="match status" value="1"/>
</dbReference>
<dbReference type="InterPro" id="IPR036779">
    <property type="entry name" value="LysM_dom_sf"/>
</dbReference>
<feature type="compositionally biased region" description="Polar residues" evidence="1">
    <location>
        <begin position="1"/>
        <end position="11"/>
    </location>
</feature>
<feature type="domain" description="LysM" evidence="2">
    <location>
        <begin position="736"/>
        <end position="779"/>
    </location>
</feature>
<dbReference type="RefSeq" id="WP_160842854.1">
    <property type="nucleotide sequence ID" value="NZ_WVHT01000001.1"/>
</dbReference>
<feature type="compositionally biased region" description="Polar residues" evidence="1">
    <location>
        <begin position="100"/>
        <end position="114"/>
    </location>
</feature>
<name>A0A7K1Y5I5_9SPHI</name>
<sequence>MHQPETSNPVAKTEDQSVSRFSPTIDTLDRPTICGINPVQYKLTVGAPDDPLEREADAVADQVMRMPENGFIQRKCSHCEEEEKAQRKIMPEFIQRKTDANGSTAPEAVSQQIQAEKGRGTSIDKDTRSFMESRFNTSFSDVQIHNDYQSAQLSQSLNAKAFTTGSDIYFNSGQYQSNSSEGKKLLAHELTHTIQQGNNQLNKKIQRASYYPQVTGGSATGITDFAGAYTILSPLNSTDIIDTLDELERRNPRSVFSLLSNLGSATGPVGVTRLRVYFLGFKNARYQNDMSAAELQDLATNITALPLQQQQAIQTYITTHRSAVSQDLYTGSHIPTAAEQASIETIFNPGATTSVSSTGTITVTPPTVAPVCSNATAFTTRIRGVLEPIIRTNVTAFRARRAAPATFPISQANTMADLAQAEVESYFRPFLARASRSGAAGSYSLGGGTRASSLLRDQSTTTRWQTEGGRLGWLKYWYDHLTGNLNDTLHCDDAQITAALTPMARDTTLIPLIDDYVQSWPAEATGGINIQPYLDASNLVCSRWDTFTTIIHEFIHLLAHPNFETARNALPNNAMETLKEGLDDVLRKELWEGTGNLKNRLISTSGTANRTVIEGGTFPLNTAQVCSHGYYDNLPDAERIVSTVGRQNIKLAYFLGQTEYLGLGTGSTLSPGGSLATSSFYTTSDAANMDQVNVIAGETREQLLLRTNGTEIRRLNNVVLAPGEALPATVKIPGVRHVYIHNDDSLISIAVQNGVTPYEIMRANNLTSSTITTGTRLIIPRH</sequence>
<dbReference type="Proteomes" id="UP000466586">
    <property type="component" value="Unassembled WGS sequence"/>
</dbReference>
<dbReference type="InterPro" id="IPR025295">
    <property type="entry name" value="eCIS_core_dom"/>
</dbReference>
<dbReference type="PROSITE" id="PS51782">
    <property type="entry name" value="LYSM"/>
    <property type="match status" value="1"/>
</dbReference>
<evidence type="ECO:0000313" key="4">
    <source>
        <dbReference type="Proteomes" id="UP000466586"/>
    </source>
</evidence>
<gene>
    <name evidence="3" type="ORF">GS399_01750</name>
</gene>
<proteinExistence type="predicted"/>
<protein>
    <submittedName>
        <fullName evidence="3">DUF4157 domain-containing protein</fullName>
    </submittedName>
</protein>
<keyword evidence="4" id="KW-1185">Reference proteome</keyword>
<dbReference type="SUPFAM" id="SSF54106">
    <property type="entry name" value="LysM domain"/>
    <property type="match status" value="1"/>
</dbReference>
<evidence type="ECO:0000256" key="1">
    <source>
        <dbReference type="SAM" id="MobiDB-lite"/>
    </source>
</evidence>
<comment type="caution">
    <text evidence="3">The sequence shown here is derived from an EMBL/GenBank/DDBJ whole genome shotgun (WGS) entry which is preliminary data.</text>
</comment>
<dbReference type="AlphaFoldDB" id="A0A7K1Y5I5"/>
<dbReference type="Pfam" id="PF13699">
    <property type="entry name" value="eCIS_core"/>
    <property type="match status" value="1"/>
</dbReference>
<evidence type="ECO:0000313" key="3">
    <source>
        <dbReference type="EMBL" id="MXV49680.1"/>
    </source>
</evidence>
<reference evidence="3 4" key="1">
    <citation type="submission" date="2019-11" db="EMBL/GenBank/DDBJ databases">
        <title>Pedobacter sp. HMF7647 Genome sequencing and assembly.</title>
        <authorList>
            <person name="Kang H."/>
            <person name="Kim H."/>
            <person name="Joh K."/>
        </authorList>
    </citation>
    <scope>NUCLEOTIDE SEQUENCE [LARGE SCALE GENOMIC DNA]</scope>
    <source>
        <strain evidence="3 4">HMF7647</strain>
    </source>
</reference>
<dbReference type="Pfam" id="PF01476">
    <property type="entry name" value="LysM"/>
    <property type="match status" value="1"/>
</dbReference>
<evidence type="ECO:0000259" key="2">
    <source>
        <dbReference type="PROSITE" id="PS51782"/>
    </source>
</evidence>
<feature type="region of interest" description="Disordered" evidence="1">
    <location>
        <begin position="1"/>
        <end position="20"/>
    </location>
</feature>
<dbReference type="CDD" id="cd00118">
    <property type="entry name" value="LysM"/>
    <property type="match status" value="1"/>
</dbReference>
<dbReference type="InterPro" id="IPR018392">
    <property type="entry name" value="LysM"/>
</dbReference>
<accession>A0A7K1Y5I5</accession>